<dbReference type="AlphaFoldDB" id="X1GM15"/>
<organism evidence="1">
    <name type="scientific">marine sediment metagenome</name>
    <dbReference type="NCBI Taxonomy" id="412755"/>
    <lineage>
        <taxon>unclassified sequences</taxon>
        <taxon>metagenomes</taxon>
        <taxon>ecological metagenomes</taxon>
    </lineage>
</organism>
<name>X1GM15_9ZZZZ</name>
<protein>
    <recommendedName>
        <fullName evidence="2">Transposase</fullName>
    </recommendedName>
</protein>
<sequence length="108" mass="12831">SISCYDQIKELPSLKEFFPEFKEVPSQTLQEVVERVDKAFQNFFRKVKRGEKPGYPRFKSFNRYHSFTLKQAGWEHVDKKLKIKKIGNFKIFLSLLRWTPLFSGPSNV</sequence>
<evidence type="ECO:0000313" key="1">
    <source>
        <dbReference type="EMBL" id="GAH42664.1"/>
    </source>
</evidence>
<evidence type="ECO:0008006" key="2">
    <source>
        <dbReference type="Google" id="ProtNLM"/>
    </source>
</evidence>
<comment type="caution">
    <text evidence="1">The sequence shown here is derived from an EMBL/GenBank/DDBJ whole genome shotgun (WGS) entry which is preliminary data.</text>
</comment>
<feature type="non-terminal residue" evidence="1">
    <location>
        <position position="1"/>
    </location>
</feature>
<reference evidence="1" key="1">
    <citation type="journal article" date="2014" name="Front. Microbiol.">
        <title>High frequency of phylogenetically diverse reductive dehalogenase-homologous genes in deep subseafloor sedimentary metagenomes.</title>
        <authorList>
            <person name="Kawai M."/>
            <person name="Futagami T."/>
            <person name="Toyoda A."/>
            <person name="Takaki Y."/>
            <person name="Nishi S."/>
            <person name="Hori S."/>
            <person name="Arai W."/>
            <person name="Tsubouchi T."/>
            <person name="Morono Y."/>
            <person name="Uchiyama I."/>
            <person name="Ito T."/>
            <person name="Fujiyama A."/>
            <person name="Inagaki F."/>
            <person name="Takami H."/>
        </authorList>
    </citation>
    <scope>NUCLEOTIDE SEQUENCE</scope>
    <source>
        <strain evidence="1">Expedition CK06-06</strain>
    </source>
</reference>
<dbReference type="EMBL" id="BARU01011219">
    <property type="protein sequence ID" value="GAH42664.1"/>
    <property type="molecule type" value="Genomic_DNA"/>
</dbReference>
<proteinExistence type="predicted"/>
<accession>X1GM15</accession>
<gene>
    <name evidence="1" type="ORF">S03H2_21139</name>
</gene>